<dbReference type="InterPro" id="IPR000307">
    <property type="entry name" value="Ribosomal_bS16"/>
</dbReference>
<reference evidence="5 6" key="1">
    <citation type="submission" date="2014-04" db="EMBL/GenBank/DDBJ databases">
        <authorList>
            <consortium name="DOE Joint Genome Institute"/>
            <person name="Kuo A."/>
            <person name="Kohler A."/>
            <person name="Costa M.D."/>
            <person name="Nagy L.G."/>
            <person name="Floudas D."/>
            <person name="Copeland A."/>
            <person name="Barry K.W."/>
            <person name="Cichocki N."/>
            <person name="Veneault-Fourrey C."/>
            <person name="LaButti K."/>
            <person name="Lindquist E.A."/>
            <person name="Lipzen A."/>
            <person name="Lundell T."/>
            <person name="Morin E."/>
            <person name="Murat C."/>
            <person name="Sun H."/>
            <person name="Tunlid A."/>
            <person name="Henrissat B."/>
            <person name="Grigoriev I.V."/>
            <person name="Hibbett D.S."/>
            <person name="Martin F."/>
            <person name="Nordberg H.P."/>
            <person name="Cantor M.N."/>
            <person name="Hua S.X."/>
        </authorList>
    </citation>
    <scope>NUCLEOTIDE SEQUENCE [LARGE SCALE GENOMIC DNA]</scope>
    <source>
        <strain evidence="5 6">Marx 270</strain>
    </source>
</reference>
<dbReference type="STRING" id="870435.A0A0C3KFN4"/>
<dbReference type="EMBL" id="KN831957">
    <property type="protein sequence ID" value="KIO08362.1"/>
    <property type="molecule type" value="Genomic_DNA"/>
</dbReference>
<feature type="region of interest" description="Disordered" evidence="4">
    <location>
        <begin position="93"/>
        <end position="118"/>
    </location>
</feature>
<dbReference type="HOGENOM" id="CLU_100590_2_1_1"/>
<accession>A0A0C3KFN4</accession>
<dbReference type="AlphaFoldDB" id="A0A0C3KFN4"/>
<dbReference type="Proteomes" id="UP000054217">
    <property type="component" value="Unassembled WGS sequence"/>
</dbReference>
<reference evidence="6" key="2">
    <citation type="submission" date="2015-01" db="EMBL/GenBank/DDBJ databases">
        <title>Evolutionary Origins and Diversification of the Mycorrhizal Mutualists.</title>
        <authorList>
            <consortium name="DOE Joint Genome Institute"/>
            <consortium name="Mycorrhizal Genomics Consortium"/>
            <person name="Kohler A."/>
            <person name="Kuo A."/>
            <person name="Nagy L.G."/>
            <person name="Floudas D."/>
            <person name="Copeland A."/>
            <person name="Barry K.W."/>
            <person name="Cichocki N."/>
            <person name="Veneault-Fourrey C."/>
            <person name="LaButti K."/>
            <person name="Lindquist E.A."/>
            <person name="Lipzen A."/>
            <person name="Lundell T."/>
            <person name="Morin E."/>
            <person name="Murat C."/>
            <person name="Riley R."/>
            <person name="Ohm R."/>
            <person name="Sun H."/>
            <person name="Tunlid A."/>
            <person name="Henrissat B."/>
            <person name="Grigoriev I.V."/>
            <person name="Hibbett D.S."/>
            <person name="Martin F."/>
        </authorList>
    </citation>
    <scope>NUCLEOTIDE SEQUENCE [LARGE SCALE GENOMIC DNA]</scope>
    <source>
        <strain evidence="6">Marx 270</strain>
    </source>
</reference>
<evidence type="ECO:0000256" key="2">
    <source>
        <dbReference type="ARBA" id="ARBA00022980"/>
    </source>
</evidence>
<comment type="similarity">
    <text evidence="1">Belongs to the bacterial ribosomal protein bS16 family.</text>
</comment>
<gene>
    <name evidence="5" type="ORF">M404DRAFT_134613</name>
</gene>
<keyword evidence="3" id="KW-0687">Ribonucleoprotein</keyword>
<dbReference type="HAMAP" id="MF_00385">
    <property type="entry name" value="Ribosomal_bS16"/>
    <property type="match status" value="1"/>
</dbReference>
<dbReference type="Gene3D" id="3.30.1320.10">
    <property type="match status" value="1"/>
</dbReference>
<organism evidence="5 6">
    <name type="scientific">Pisolithus tinctorius Marx 270</name>
    <dbReference type="NCBI Taxonomy" id="870435"/>
    <lineage>
        <taxon>Eukaryota</taxon>
        <taxon>Fungi</taxon>
        <taxon>Dikarya</taxon>
        <taxon>Basidiomycota</taxon>
        <taxon>Agaricomycotina</taxon>
        <taxon>Agaricomycetes</taxon>
        <taxon>Agaricomycetidae</taxon>
        <taxon>Boletales</taxon>
        <taxon>Sclerodermatineae</taxon>
        <taxon>Pisolithaceae</taxon>
        <taxon>Pisolithus</taxon>
    </lineage>
</organism>
<dbReference type="NCBIfam" id="TIGR00002">
    <property type="entry name" value="S16"/>
    <property type="match status" value="1"/>
</dbReference>
<feature type="compositionally biased region" description="Polar residues" evidence="4">
    <location>
        <begin position="108"/>
        <end position="118"/>
    </location>
</feature>
<sequence length="118" mass="13430">MTVRLRMALHGTRHNRIFHLVAIDHRRRRDAKPIELLGVFEPSPKLDKVGEHSYKTMKWSVDRIKYWLGVGAVPSKPVTRFLEWGGIIPPDSRYSSKPLSPQHLGTHPSPQSSTQCGP</sequence>
<proteinExistence type="inferred from homology"/>
<protein>
    <recommendedName>
        <fullName evidence="7">Ribosomal protein S16</fullName>
    </recommendedName>
</protein>
<evidence type="ECO:0000256" key="3">
    <source>
        <dbReference type="ARBA" id="ARBA00023274"/>
    </source>
</evidence>
<dbReference type="InParanoid" id="A0A0C3KFN4"/>
<keyword evidence="6" id="KW-1185">Reference proteome</keyword>
<evidence type="ECO:0000313" key="6">
    <source>
        <dbReference type="Proteomes" id="UP000054217"/>
    </source>
</evidence>
<evidence type="ECO:0008006" key="7">
    <source>
        <dbReference type="Google" id="ProtNLM"/>
    </source>
</evidence>
<evidence type="ECO:0000256" key="4">
    <source>
        <dbReference type="SAM" id="MobiDB-lite"/>
    </source>
</evidence>
<dbReference type="OrthoDB" id="407221at2759"/>
<dbReference type="PANTHER" id="PTHR12919:SF20">
    <property type="entry name" value="SMALL RIBOSOMAL SUBUNIT PROTEIN BS16M"/>
    <property type="match status" value="1"/>
</dbReference>
<dbReference type="PANTHER" id="PTHR12919">
    <property type="entry name" value="30S RIBOSOMAL PROTEIN S16"/>
    <property type="match status" value="1"/>
</dbReference>
<dbReference type="FunCoup" id="A0A0C3KFN4">
    <property type="interactions" value="297"/>
</dbReference>
<keyword evidence="2" id="KW-0689">Ribosomal protein</keyword>
<dbReference type="GO" id="GO:0003735">
    <property type="term" value="F:structural constituent of ribosome"/>
    <property type="evidence" value="ECO:0007669"/>
    <property type="project" value="InterPro"/>
</dbReference>
<dbReference type="InterPro" id="IPR023803">
    <property type="entry name" value="Ribosomal_bS16_dom_sf"/>
</dbReference>
<evidence type="ECO:0000313" key="5">
    <source>
        <dbReference type="EMBL" id="KIO08362.1"/>
    </source>
</evidence>
<name>A0A0C3KFN4_PISTI</name>
<dbReference type="GO" id="GO:0032543">
    <property type="term" value="P:mitochondrial translation"/>
    <property type="evidence" value="ECO:0007669"/>
    <property type="project" value="TreeGrafter"/>
</dbReference>
<dbReference type="GO" id="GO:0005763">
    <property type="term" value="C:mitochondrial small ribosomal subunit"/>
    <property type="evidence" value="ECO:0007669"/>
    <property type="project" value="TreeGrafter"/>
</dbReference>
<dbReference type="Pfam" id="PF00886">
    <property type="entry name" value="Ribosomal_S16"/>
    <property type="match status" value="1"/>
</dbReference>
<evidence type="ECO:0000256" key="1">
    <source>
        <dbReference type="ARBA" id="ARBA00006668"/>
    </source>
</evidence>
<dbReference type="SUPFAM" id="SSF54565">
    <property type="entry name" value="Ribosomal protein S16"/>
    <property type="match status" value="1"/>
</dbReference>